<keyword evidence="2" id="KW-1185">Reference proteome</keyword>
<evidence type="ECO:0000313" key="1">
    <source>
        <dbReference type="EMBL" id="SIN73148.1"/>
    </source>
</evidence>
<evidence type="ECO:0000313" key="2">
    <source>
        <dbReference type="Proteomes" id="UP000198461"/>
    </source>
</evidence>
<dbReference type="STRING" id="364032.SAMN05443662_0353"/>
<dbReference type="AlphaFoldDB" id="A0A1N6DQR9"/>
<protein>
    <recommendedName>
        <fullName evidence="3">Dihydroorotate dehydrogenase electron transfer subunit</fullName>
    </recommendedName>
</protein>
<dbReference type="EMBL" id="FSRE01000001">
    <property type="protein sequence ID" value="SIN73148.1"/>
    <property type="molecule type" value="Genomic_DNA"/>
</dbReference>
<dbReference type="OrthoDB" id="9796486at2"/>
<name>A0A1N6DQR9_9GAMM</name>
<organism evidence="1 2">
    <name type="scientific">Sulfurivirga caldicuralii</name>
    <dbReference type="NCBI Taxonomy" id="364032"/>
    <lineage>
        <taxon>Bacteria</taxon>
        <taxon>Pseudomonadati</taxon>
        <taxon>Pseudomonadota</taxon>
        <taxon>Gammaproteobacteria</taxon>
        <taxon>Thiotrichales</taxon>
        <taxon>Piscirickettsiaceae</taxon>
        <taxon>Sulfurivirga</taxon>
    </lineage>
</organism>
<reference evidence="1 2" key="1">
    <citation type="submission" date="2016-11" db="EMBL/GenBank/DDBJ databases">
        <authorList>
            <person name="Jaros S."/>
            <person name="Januszkiewicz K."/>
            <person name="Wedrychowicz H."/>
        </authorList>
    </citation>
    <scope>NUCLEOTIDE SEQUENCE [LARGE SCALE GENOMIC DNA]</scope>
    <source>
        <strain evidence="1 2">DSM 17737</strain>
    </source>
</reference>
<sequence>MPAAPGIFAELQKVGDPPVQAGFFAWRATLSQPLELKPGQWLASPDAEIGWLGQTNESHMLLVGPEDLPERILLTKHGEALAAPDQAIVVGVGLPGLGGVLKTAQEWKGSAQLIALLQLDALPFQAAPSRIWLPGMPSATIATLPLLEDWKIPCRLAADAPGCFEGDVHALLQAWRASGQMPDWPIYAFGA</sequence>
<evidence type="ECO:0008006" key="3">
    <source>
        <dbReference type="Google" id="ProtNLM"/>
    </source>
</evidence>
<accession>A0A1N6DQR9</accession>
<proteinExistence type="predicted"/>
<dbReference type="RefSeq" id="WP_074200672.1">
    <property type="nucleotide sequence ID" value="NZ_FSRE01000001.1"/>
</dbReference>
<gene>
    <name evidence="1" type="ORF">SAMN05443662_0353</name>
</gene>
<dbReference type="Proteomes" id="UP000198461">
    <property type="component" value="Unassembled WGS sequence"/>
</dbReference>